<evidence type="ECO:0000313" key="7">
    <source>
        <dbReference type="Proteomes" id="UP000217448"/>
    </source>
</evidence>
<dbReference type="PRINTS" id="PR00455">
    <property type="entry name" value="HTHTETR"/>
</dbReference>
<dbReference type="Pfam" id="PF00440">
    <property type="entry name" value="TetR_N"/>
    <property type="match status" value="1"/>
</dbReference>
<evidence type="ECO:0000259" key="4">
    <source>
        <dbReference type="PROSITE" id="PS50977"/>
    </source>
</evidence>
<dbReference type="PROSITE" id="PS50977">
    <property type="entry name" value="HTH_TETR_2"/>
    <property type="match status" value="1"/>
</dbReference>
<dbReference type="InterPro" id="IPR001647">
    <property type="entry name" value="HTH_TetR"/>
</dbReference>
<dbReference type="InterPro" id="IPR036271">
    <property type="entry name" value="Tet_transcr_reg_TetR-rel_C_sf"/>
</dbReference>
<dbReference type="Proteomes" id="UP000217448">
    <property type="component" value="Unassembled WGS sequence"/>
</dbReference>
<feature type="DNA-binding region" description="H-T-H motif" evidence="2">
    <location>
        <begin position="56"/>
        <end position="75"/>
    </location>
</feature>
<feature type="region of interest" description="Disordered" evidence="3">
    <location>
        <begin position="1"/>
        <end position="21"/>
    </location>
</feature>
<reference evidence="7" key="2">
    <citation type="submission" date="2023-07" db="EMBL/GenBank/DDBJ databases">
        <title>Yangia mangrovi SAOS 153D genome.</title>
        <authorList>
            <person name="Verma A."/>
            <person name="Pal Y."/>
            <person name="Sundharam S."/>
            <person name="Bisht B."/>
            <person name="Srinivasan K."/>
        </authorList>
    </citation>
    <scope>NUCLEOTIDE SEQUENCE [LARGE SCALE GENOMIC DNA]</scope>
    <source>
        <strain evidence="7">SAOS 153D</strain>
    </source>
</reference>
<dbReference type="Pfam" id="PF17938">
    <property type="entry name" value="TetR_C_29"/>
    <property type="match status" value="1"/>
</dbReference>
<reference evidence="6" key="1">
    <citation type="submission" date="2017-09" db="EMBL/GenBank/DDBJ databases">
        <title>Yangia sp. SAOS 153D whole genome sequencing.</title>
        <authorList>
            <person name="Verma A."/>
            <person name="Krishnamurthi S."/>
        </authorList>
    </citation>
    <scope>NUCLEOTIDE SEQUENCE [LARGE SCALE GENOMIC DNA]</scope>
    <source>
        <strain evidence="6">SAOS 153D</strain>
    </source>
</reference>
<dbReference type="EMBL" id="NTHN01000386">
    <property type="protein sequence ID" value="PBD17436.1"/>
    <property type="molecule type" value="Genomic_DNA"/>
</dbReference>
<dbReference type="AlphaFoldDB" id="A0A2A3JQE8"/>
<dbReference type="RefSeq" id="WP_095883830.1">
    <property type="nucleotide sequence ID" value="NZ_NTHN02000001.1"/>
</dbReference>
<dbReference type="EMBL" id="NTHN02000001">
    <property type="protein sequence ID" value="MCT4368862.1"/>
    <property type="molecule type" value="Genomic_DNA"/>
</dbReference>
<dbReference type="Gene3D" id="1.10.357.10">
    <property type="entry name" value="Tetracycline Repressor, domain 2"/>
    <property type="match status" value="1"/>
</dbReference>
<reference evidence="5" key="3">
    <citation type="submission" date="2024-05" db="EMBL/GenBank/DDBJ databases">
        <title>Yangia mangrovi SAOS 153D genome.</title>
        <authorList>
            <person name="Verma A."/>
            <person name="Pal Y."/>
            <person name="Sundharam S."/>
            <person name="Bisht B."/>
            <person name="Srinivasan K."/>
        </authorList>
    </citation>
    <scope>NUCLEOTIDE SEQUENCE</scope>
    <source>
        <strain evidence="5">SAOS 153D</strain>
    </source>
</reference>
<keyword evidence="7" id="KW-1185">Reference proteome</keyword>
<dbReference type="GO" id="GO:0003677">
    <property type="term" value="F:DNA binding"/>
    <property type="evidence" value="ECO:0007669"/>
    <property type="project" value="UniProtKB-UniRule"/>
</dbReference>
<accession>A0A2A3JQE8</accession>
<dbReference type="PANTHER" id="PTHR30328:SF54">
    <property type="entry name" value="HTH-TYPE TRANSCRIPTIONAL REPRESSOR SCO4008"/>
    <property type="match status" value="1"/>
</dbReference>
<comment type="caution">
    <text evidence="6">The sequence shown here is derived from an EMBL/GenBank/DDBJ whole genome shotgun (WGS) entry which is preliminary data.</text>
</comment>
<proteinExistence type="predicted"/>
<protein>
    <submittedName>
        <fullName evidence="6">TetR family transcriptional regulator</fullName>
    </submittedName>
</protein>
<dbReference type="InterPro" id="IPR050109">
    <property type="entry name" value="HTH-type_TetR-like_transc_reg"/>
</dbReference>
<evidence type="ECO:0000256" key="2">
    <source>
        <dbReference type="PROSITE-ProRule" id="PRU00335"/>
    </source>
</evidence>
<evidence type="ECO:0000256" key="1">
    <source>
        <dbReference type="ARBA" id="ARBA00023125"/>
    </source>
</evidence>
<dbReference type="OrthoDB" id="2356263at2"/>
<dbReference type="SUPFAM" id="SSF46689">
    <property type="entry name" value="Homeodomain-like"/>
    <property type="match status" value="1"/>
</dbReference>
<evidence type="ECO:0000256" key="3">
    <source>
        <dbReference type="SAM" id="MobiDB-lite"/>
    </source>
</evidence>
<sequence length="241" mass="26565">MTADGTKTTEGKAKARSGRRKLAADQDTAALAEQTRANIIAVATREFVRHGFDGASINEIAAETATSKRMIYYHFGSKLGLYRAVLEAAYERVGHRDNSAETPKAPAMDALRSYAENAFEHFHANEDFVRLVMAENLNNGATIRESDFVRARSAANLSSLEAIWTRGVTEGTMRKNIRIVDLYFAIVAVSFHAVSNRISTGISLGMDLTSEAEIDFRRRLVGDVACHYVARISDESPDRTT</sequence>
<keyword evidence="1 2" id="KW-0238">DNA-binding</keyword>
<name>A0A2A3JQE8_9RHOB</name>
<dbReference type="PANTHER" id="PTHR30328">
    <property type="entry name" value="TRANSCRIPTIONAL REPRESSOR"/>
    <property type="match status" value="1"/>
</dbReference>
<feature type="domain" description="HTH tetR-type" evidence="4">
    <location>
        <begin position="33"/>
        <end position="93"/>
    </location>
</feature>
<dbReference type="InterPro" id="IPR009057">
    <property type="entry name" value="Homeodomain-like_sf"/>
</dbReference>
<evidence type="ECO:0000313" key="6">
    <source>
        <dbReference type="EMBL" id="PBD17436.1"/>
    </source>
</evidence>
<dbReference type="SUPFAM" id="SSF48498">
    <property type="entry name" value="Tetracyclin repressor-like, C-terminal domain"/>
    <property type="match status" value="1"/>
</dbReference>
<dbReference type="InterPro" id="IPR041474">
    <property type="entry name" value="NicS_C"/>
</dbReference>
<evidence type="ECO:0000313" key="5">
    <source>
        <dbReference type="EMBL" id="MCT4368862.1"/>
    </source>
</evidence>
<organism evidence="6">
    <name type="scientific">Alloyangia mangrovi</name>
    <dbReference type="NCBI Taxonomy" id="1779329"/>
    <lineage>
        <taxon>Bacteria</taxon>
        <taxon>Pseudomonadati</taxon>
        <taxon>Pseudomonadota</taxon>
        <taxon>Alphaproteobacteria</taxon>
        <taxon>Rhodobacterales</taxon>
        <taxon>Roseobacteraceae</taxon>
        <taxon>Alloyangia</taxon>
    </lineage>
</organism>
<gene>
    <name evidence="5" type="ORF">CLG85_000270</name>
    <name evidence="6" type="ORF">CLG85_20105</name>
</gene>